<comment type="subcellular location">
    <subcellularLocation>
        <location evidence="1">Nucleus</location>
    </subcellularLocation>
</comment>
<keyword evidence="6" id="KW-0238">DNA-binding</keyword>
<dbReference type="Proteomes" id="UP001152759">
    <property type="component" value="Chromosome 7"/>
</dbReference>
<sequence length="756" mass="83369">MESPTRPKMSPSNQSVIRPSPSQIIRTITTSGLITIKTAGSKIDSYSASAEGSPTNQCDENELIERCEPDNDEESCDSPLGIPPEKDINSDQTAAKNLSVYSNMVENGKESKGEMMETTKSDEQTYYLKDESSSTGKGPNGDPDGDAKFNDYDENMGNSEMKEDTVENYKEPTTETQEEEKFIGEPSHQMEGESGEQYTNYPIKFTPTAKIRPTEQGEFHEQQHSHQPSQQHSHQHEQYSDFKNQILYSPLNGEEIHATTDFSTAASILRSNPERINIHTTAASTPTTSSKTDEQQQTQHLMERQVKLGDNNSNYAVLESTNSMEYTNYENQNVTYTSSPSHFYHHHNHNHHHHSIHNIGYPGEGKNVNMHGNEHNDNSSAIYSMKISNPEHNIISVNNSRYLQNFDEVNSQVTLYSPTGTNFITKSSGNSNENMNHDSYWNNNSSNNTSSGSNNNHHNNSGANSVNGHESAESPGVIDYVTAGGAQSSSGFPVSIAGNLPVMSIEAMVPNNGNSIHISANGTPYAVFGHNSSSNWIGEYDPNGMFGMDNIKECVNCAASTTPLWRRDGTGHHLCNACGLYNRINGVNRPPIRTSQKKIAQQTGNRRSGVSCANCSTTTTTLWRRNNNGEPVCNACGLYFKLHNINRPLTMKKDGIQTRKRKPKNHGGSMSPGGPGKHDHKLGIHEKLGMYSPDCKQHYIDAGNEHYLPQAPLLLPPNMLSNRQIANVPPLEPIGSRPDLLTSVITSTAASHDRGN</sequence>
<feature type="compositionally biased region" description="Basic and acidic residues" evidence="10">
    <location>
        <begin position="214"/>
        <end position="224"/>
    </location>
</feature>
<feature type="region of interest" description="Disordered" evidence="10">
    <location>
        <begin position="426"/>
        <end position="473"/>
    </location>
</feature>
<dbReference type="GO" id="GO:0000122">
    <property type="term" value="P:negative regulation of transcription by RNA polymerase II"/>
    <property type="evidence" value="ECO:0007669"/>
    <property type="project" value="TreeGrafter"/>
</dbReference>
<feature type="domain" description="GATA-type" evidence="11">
    <location>
        <begin position="606"/>
        <end position="659"/>
    </location>
</feature>
<feature type="compositionally biased region" description="Low complexity" evidence="10">
    <location>
        <begin position="442"/>
        <end position="469"/>
    </location>
</feature>
<dbReference type="PROSITE" id="PS50114">
    <property type="entry name" value="GATA_ZN_FINGER_2"/>
    <property type="match status" value="2"/>
</dbReference>
<feature type="region of interest" description="Disordered" evidence="10">
    <location>
        <begin position="214"/>
        <end position="238"/>
    </location>
</feature>
<evidence type="ECO:0000256" key="5">
    <source>
        <dbReference type="ARBA" id="ARBA00023015"/>
    </source>
</evidence>
<feature type="region of interest" description="Disordered" evidence="10">
    <location>
        <begin position="1"/>
        <end position="22"/>
    </location>
</feature>
<feature type="compositionally biased region" description="Polar residues" evidence="10">
    <location>
        <begin position="10"/>
        <end position="22"/>
    </location>
</feature>
<evidence type="ECO:0000256" key="4">
    <source>
        <dbReference type="ARBA" id="ARBA00022833"/>
    </source>
</evidence>
<dbReference type="Gene3D" id="3.30.50.10">
    <property type="entry name" value="Erythroid Transcription Factor GATA-1, subunit A"/>
    <property type="match status" value="2"/>
</dbReference>
<feature type="compositionally biased region" description="Basic residues" evidence="10">
    <location>
        <begin position="346"/>
        <end position="356"/>
    </location>
</feature>
<dbReference type="AlphaFoldDB" id="A0A9P0F5X7"/>
<dbReference type="SUPFAM" id="SSF57716">
    <property type="entry name" value="Glucocorticoid receptor-like (DNA-binding domain)"/>
    <property type="match status" value="2"/>
</dbReference>
<evidence type="ECO:0000256" key="3">
    <source>
        <dbReference type="ARBA" id="ARBA00022771"/>
    </source>
</evidence>
<dbReference type="GO" id="GO:0008270">
    <property type="term" value="F:zinc ion binding"/>
    <property type="evidence" value="ECO:0007669"/>
    <property type="project" value="UniProtKB-KW"/>
</dbReference>
<evidence type="ECO:0000259" key="11">
    <source>
        <dbReference type="PROSITE" id="PS50114"/>
    </source>
</evidence>
<protein>
    <recommendedName>
        <fullName evidence="11">GATA-type domain-containing protein</fullName>
    </recommendedName>
</protein>
<feature type="compositionally biased region" description="Low complexity" evidence="10">
    <location>
        <begin position="280"/>
        <end position="290"/>
    </location>
</feature>
<organism evidence="12 13">
    <name type="scientific">Bemisia tabaci</name>
    <name type="common">Sweetpotato whitefly</name>
    <name type="synonym">Aleurodes tabaci</name>
    <dbReference type="NCBI Taxonomy" id="7038"/>
    <lineage>
        <taxon>Eukaryota</taxon>
        <taxon>Metazoa</taxon>
        <taxon>Ecdysozoa</taxon>
        <taxon>Arthropoda</taxon>
        <taxon>Hexapoda</taxon>
        <taxon>Insecta</taxon>
        <taxon>Pterygota</taxon>
        <taxon>Neoptera</taxon>
        <taxon>Paraneoptera</taxon>
        <taxon>Hemiptera</taxon>
        <taxon>Sternorrhyncha</taxon>
        <taxon>Aleyrodoidea</taxon>
        <taxon>Aleyrodidae</taxon>
        <taxon>Aleyrodinae</taxon>
        <taxon>Bemisia</taxon>
    </lineage>
</organism>
<evidence type="ECO:0000256" key="9">
    <source>
        <dbReference type="PROSITE-ProRule" id="PRU00094"/>
    </source>
</evidence>
<feature type="region of interest" description="Disordered" evidence="10">
    <location>
        <begin position="108"/>
        <end position="195"/>
    </location>
</feature>
<keyword evidence="8" id="KW-0539">Nucleus</keyword>
<evidence type="ECO:0000313" key="12">
    <source>
        <dbReference type="EMBL" id="CAH0393671.1"/>
    </source>
</evidence>
<feature type="region of interest" description="Disordered" evidence="10">
    <location>
        <begin position="68"/>
        <end position="92"/>
    </location>
</feature>
<dbReference type="InterPro" id="IPR039355">
    <property type="entry name" value="Transcription_factor_GATA"/>
</dbReference>
<evidence type="ECO:0000256" key="6">
    <source>
        <dbReference type="ARBA" id="ARBA00023125"/>
    </source>
</evidence>
<dbReference type="PANTHER" id="PTHR10071">
    <property type="entry name" value="TRANSCRIPTION FACTOR GATA FAMILY MEMBER"/>
    <property type="match status" value="1"/>
</dbReference>
<dbReference type="FunFam" id="3.30.50.10:FF:000032">
    <property type="entry name" value="Transcription factor GATA-3"/>
    <property type="match status" value="1"/>
</dbReference>
<feature type="compositionally biased region" description="Basic and acidic residues" evidence="10">
    <location>
        <begin position="160"/>
        <end position="191"/>
    </location>
</feature>
<reference evidence="12" key="1">
    <citation type="submission" date="2021-12" db="EMBL/GenBank/DDBJ databases">
        <authorList>
            <person name="King R."/>
        </authorList>
    </citation>
    <scope>NUCLEOTIDE SEQUENCE</scope>
</reference>
<evidence type="ECO:0000256" key="1">
    <source>
        <dbReference type="ARBA" id="ARBA00004123"/>
    </source>
</evidence>
<dbReference type="GO" id="GO:0000978">
    <property type="term" value="F:RNA polymerase II cis-regulatory region sequence-specific DNA binding"/>
    <property type="evidence" value="ECO:0007669"/>
    <property type="project" value="TreeGrafter"/>
</dbReference>
<feature type="compositionally biased region" description="Polar residues" evidence="10">
    <location>
        <begin position="426"/>
        <end position="441"/>
    </location>
</feature>
<keyword evidence="13" id="KW-1185">Reference proteome</keyword>
<dbReference type="GO" id="GO:0045165">
    <property type="term" value="P:cell fate commitment"/>
    <property type="evidence" value="ECO:0007669"/>
    <property type="project" value="TreeGrafter"/>
</dbReference>
<feature type="region of interest" description="Disordered" evidence="10">
    <location>
        <begin position="280"/>
        <end position="299"/>
    </location>
</feature>
<evidence type="ECO:0000256" key="10">
    <source>
        <dbReference type="SAM" id="MobiDB-lite"/>
    </source>
</evidence>
<feature type="domain" description="GATA-type" evidence="11">
    <location>
        <begin position="552"/>
        <end position="602"/>
    </location>
</feature>
<dbReference type="InterPro" id="IPR013088">
    <property type="entry name" value="Znf_NHR/GATA"/>
</dbReference>
<keyword evidence="5" id="KW-0805">Transcription regulation</keyword>
<dbReference type="KEGG" id="btab:109032979"/>
<keyword evidence="4" id="KW-0862">Zinc</keyword>
<feature type="region of interest" description="Disordered" evidence="10">
    <location>
        <begin position="653"/>
        <end position="682"/>
    </location>
</feature>
<dbReference type="GO" id="GO:0005634">
    <property type="term" value="C:nucleus"/>
    <property type="evidence" value="ECO:0007669"/>
    <property type="project" value="UniProtKB-SubCell"/>
</dbReference>
<keyword evidence="3 9" id="KW-0863">Zinc-finger</keyword>
<keyword evidence="7" id="KW-0804">Transcription</keyword>
<dbReference type="InterPro" id="IPR000679">
    <property type="entry name" value="Znf_GATA"/>
</dbReference>
<evidence type="ECO:0000256" key="2">
    <source>
        <dbReference type="ARBA" id="ARBA00022723"/>
    </source>
</evidence>
<dbReference type="PANTHER" id="PTHR10071:SF281">
    <property type="entry name" value="BOX A-BINDING FACTOR-RELATED"/>
    <property type="match status" value="1"/>
</dbReference>
<gene>
    <name evidence="12" type="ORF">BEMITA_LOCUS12044</name>
</gene>
<dbReference type="CDD" id="cd00202">
    <property type="entry name" value="ZnF_GATA"/>
    <property type="match status" value="2"/>
</dbReference>
<keyword evidence="2" id="KW-0479">Metal-binding</keyword>
<dbReference type="PRINTS" id="PR00619">
    <property type="entry name" value="GATAZNFINGER"/>
</dbReference>
<dbReference type="SMART" id="SM00401">
    <property type="entry name" value="ZnF_GATA"/>
    <property type="match status" value="2"/>
</dbReference>
<evidence type="ECO:0000256" key="8">
    <source>
        <dbReference type="ARBA" id="ARBA00023242"/>
    </source>
</evidence>
<evidence type="ECO:0000256" key="7">
    <source>
        <dbReference type="ARBA" id="ARBA00023163"/>
    </source>
</evidence>
<name>A0A9P0F5X7_BEMTA</name>
<accession>A0A9P0F5X7</accession>
<dbReference type="GO" id="GO:0000981">
    <property type="term" value="F:DNA-binding transcription factor activity, RNA polymerase II-specific"/>
    <property type="evidence" value="ECO:0007669"/>
    <property type="project" value="TreeGrafter"/>
</dbReference>
<dbReference type="EMBL" id="OU963868">
    <property type="protein sequence ID" value="CAH0393671.1"/>
    <property type="molecule type" value="Genomic_DNA"/>
</dbReference>
<feature type="compositionally biased region" description="Basic and acidic residues" evidence="10">
    <location>
        <begin position="108"/>
        <end position="132"/>
    </location>
</feature>
<evidence type="ECO:0000313" key="13">
    <source>
        <dbReference type="Proteomes" id="UP001152759"/>
    </source>
</evidence>
<dbReference type="PROSITE" id="PS00344">
    <property type="entry name" value="GATA_ZN_FINGER_1"/>
    <property type="match status" value="2"/>
</dbReference>
<dbReference type="Pfam" id="PF00320">
    <property type="entry name" value="GATA"/>
    <property type="match status" value="2"/>
</dbReference>
<dbReference type="GO" id="GO:0045944">
    <property type="term" value="P:positive regulation of transcription by RNA polymerase II"/>
    <property type="evidence" value="ECO:0007669"/>
    <property type="project" value="TreeGrafter"/>
</dbReference>
<feature type="region of interest" description="Disordered" evidence="10">
    <location>
        <begin position="346"/>
        <end position="377"/>
    </location>
</feature>
<proteinExistence type="predicted"/>